<evidence type="ECO:0000313" key="6">
    <source>
        <dbReference type="Proteomes" id="UP001499959"/>
    </source>
</evidence>
<sequence>MSLHDTNPVNPARRKRVALVIANPSVSTTTGWPVGFWWSELTHPWHVFAEAGYAVELFSPDGGRCEGDGMSDPDDASGYSATDLISRGFLHTPALKALVETTGKVADIAVDAFDAIVVAGGQSPMFSFETATDLHAKFAEFHAAGKIAAALCHGVAVLKYARGGDGELIAKGRTVTGFANVEEDFADNAVWDYGLVPRGNHLMPWRIEDALRALGANYVQGGMWRSFAVRDGNLITGQQNFSGAETARLVVEALGR</sequence>
<dbReference type="PANTHER" id="PTHR48094">
    <property type="entry name" value="PROTEIN/NUCLEIC ACID DEGLYCASE DJ-1-RELATED"/>
    <property type="match status" value="1"/>
</dbReference>
<dbReference type="Gene3D" id="3.40.50.880">
    <property type="match status" value="1"/>
</dbReference>
<keyword evidence="6" id="KW-1185">Reference proteome</keyword>
<evidence type="ECO:0000256" key="2">
    <source>
        <dbReference type="ARBA" id="ARBA00023239"/>
    </source>
</evidence>
<reference evidence="6" key="1">
    <citation type="journal article" date="2019" name="Int. J. Syst. Evol. Microbiol.">
        <title>The Global Catalogue of Microorganisms (GCM) 10K type strain sequencing project: providing services to taxonomists for standard genome sequencing and annotation.</title>
        <authorList>
            <consortium name="The Broad Institute Genomics Platform"/>
            <consortium name="The Broad Institute Genome Sequencing Center for Infectious Disease"/>
            <person name="Wu L."/>
            <person name="Ma J."/>
        </authorList>
    </citation>
    <scope>NUCLEOTIDE SEQUENCE [LARGE SCALE GENOMIC DNA]</scope>
    <source>
        <strain evidence="6">JCM 18204</strain>
    </source>
</reference>
<dbReference type="RefSeq" id="WP_345304010.1">
    <property type="nucleotide sequence ID" value="NZ_BAABJE010000015.1"/>
</dbReference>
<name>A0ABP9BU05_9GAMM</name>
<feature type="domain" description="DJ-1/PfpI" evidence="4">
    <location>
        <begin position="39"/>
        <end position="250"/>
    </location>
</feature>
<dbReference type="PANTHER" id="PTHR48094:SF11">
    <property type="entry name" value="GLUTATHIONE-INDEPENDENT GLYOXALASE HSP31-RELATED"/>
    <property type="match status" value="1"/>
</dbReference>
<organism evidence="5 6">
    <name type="scientific">Lysobacter hankyongensis</name>
    <dbReference type="NCBI Taxonomy" id="1176535"/>
    <lineage>
        <taxon>Bacteria</taxon>
        <taxon>Pseudomonadati</taxon>
        <taxon>Pseudomonadota</taxon>
        <taxon>Gammaproteobacteria</taxon>
        <taxon>Lysobacterales</taxon>
        <taxon>Lysobacteraceae</taxon>
        <taxon>Lysobacter</taxon>
    </lineage>
</organism>
<protein>
    <submittedName>
        <fullName evidence="5">Type 1 glutamine amidotransferase domain-containing protein</fullName>
    </submittedName>
</protein>
<dbReference type="CDD" id="cd03141">
    <property type="entry name" value="GATase1_Hsp31_like"/>
    <property type="match status" value="1"/>
</dbReference>
<dbReference type="EMBL" id="BAABJE010000015">
    <property type="protein sequence ID" value="GAA4800411.1"/>
    <property type="molecule type" value="Genomic_DNA"/>
</dbReference>
<keyword evidence="1" id="KW-0346">Stress response</keyword>
<evidence type="ECO:0000256" key="3">
    <source>
        <dbReference type="ARBA" id="ARBA00038493"/>
    </source>
</evidence>
<evidence type="ECO:0000313" key="5">
    <source>
        <dbReference type="EMBL" id="GAA4800411.1"/>
    </source>
</evidence>
<dbReference type="InterPro" id="IPR050325">
    <property type="entry name" value="Prot/Nucl_acid_deglycase"/>
</dbReference>
<evidence type="ECO:0000259" key="4">
    <source>
        <dbReference type="Pfam" id="PF01965"/>
    </source>
</evidence>
<keyword evidence="2" id="KW-0456">Lyase</keyword>
<dbReference type="SUPFAM" id="SSF52317">
    <property type="entry name" value="Class I glutamine amidotransferase-like"/>
    <property type="match status" value="1"/>
</dbReference>
<dbReference type="Proteomes" id="UP001499959">
    <property type="component" value="Unassembled WGS sequence"/>
</dbReference>
<evidence type="ECO:0000256" key="1">
    <source>
        <dbReference type="ARBA" id="ARBA00023016"/>
    </source>
</evidence>
<comment type="similarity">
    <text evidence="3">Belongs to the peptidase C56 family. HSP31-like subfamily.</text>
</comment>
<dbReference type="InterPro" id="IPR029062">
    <property type="entry name" value="Class_I_gatase-like"/>
</dbReference>
<dbReference type="Pfam" id="PF01965">
    <property type="entry name" value="DJ-1_PfpI"/>
    <property type="match status" value="1"/>
</dbReference>
<accession>A0ABP9BU05</accession>
<proteinExistence type="inferred from homology"/>
<gene>
    <name evidence="5" type="ORF">GCM10023307_28460</name>
</gene>
<dbReference type="InterPro" id="IPR002818">
    <property type="entry name" value="DJ-1/PfpI"/>
</dbReference>
<keyword evidence="5" id="KW-0315">Glutamine amidotransferase</keyword>
<comment type="caution">
    <text evidence="5">The sequence shown here is derived from an EMBL/GenBank/DDBJ whole genome shotgun (WGS) entry which is preliminary data.</text>
</comment>